<evidence type="ECO:0000313" key="3">
    <source>
        <dbReference type="EMBL" id="UYV70364.1"/>
    </source>
</evidence>
<feature type="domain" description="Reverse transcriptase Ty1/copia-type" evidence="2">
    <location>
        <begin position="124"/>
        <end position="250"/>
    </location>
</feature>
<dbReference type="InterPro" id="IPR036397">
    <property type="entry name" value="RNaseH_sf"/>
</dbReference>
<dbReference type="PANTHER" id="PTHR46060">
    <property type="entry name" value="MARINER MOS1 TRANSPOSASE-LIKE PROTEIN"/>
    <property type="match status" value="1"/>
</dbReference>
<dbReference type="EMBL" id="CP092869">
    <property type="protein sequence ID" value="UYV70364.1"/>
    <property type="molecule type" value="Genomic_DNA"/>
</dbReference>
<sequence>MIQMTQKYLLYNFPEETIPETSEEVENHDDHSHSDIENQDEHSELPYNLRPNLKDKLYYELSSDDEPIEDNEDKDPTYDPTVGALKLSHGNLLPSSYEEAINHPDSPLWQQAMDKEIHSLQNHHVWDLTELPEGAKAIKSKWIFSKKMDPQTNQEIYKARLVALGCSQEYGTDYTETFSPVMTTDSFRTLLAYATMAGYEFHHFDVETAFLYGKLSETIYMTQPPGYQDDKKKTSVCILNQALYGLKQSGLHVDDMIIINSDPEILHDIIQKIRLHFKIKESLTTCNILGIENIKEDVRLILKQENYINKILQKYNMQDCKHISTPLDPNTNLDNFNSSKEVNKTQYQELIGSLLYLSTKSRPDIAFAVTLLSRYNQNPREMHMSAGYIIRLETSRISLSVTALKLTLKYWLQVLNMSSDRLPRICFNRTRELSNASGTPIGFIKKLTNLLNNNGSPALVSCDDPETLRSAITGLLKTAADQSIQNDLTRMEKSKLYSHYKNIHISFMTEGYLLGDFPFPVVRLLAQKCIGKYILMKQVYGTLCLSKSNVFIWHKRFSDGRNTLEDDKHTGRPSSSKTPESIEKVREFVANNRSASLRMMTEVLHINKEMIRTILHEDLGKTKVCAKFVPHTLTGEQKSLRIAHCRDIISAYENDSNFLKSIVKSDETWCFQLDPKTKRQSAKWKSKNSRQANKKREKCHQKSKQC</sequence>
<dbReference type="PANTHER" id="PTHR46060:SF1">
    <property type="entry name" value="MARINER MOS1 TRANSPOSASE-LIKE PROTEIN"/>
    <property type="match status" value="1"/>
</dbReference>
<dbReference type="InterPro" id="IPR013103">
    <property type="entry name" value="RVT_2"/>
</dbReference>
<gene>
    <name evidence="3" type="ORF">LAZ67_7002686</name>
</gene>
<evidence type="ECO:0000259" key="2">
    <source>
        <dbReference type="Pfam" id="PF07727"/>
    </source>
</evidence>
<dbReference type="Proteomes" id="UP001235939">
    <property type="component" value="Chromosome 07"/>
</dbReference>
<dbReference type="InterPro" id="IPR052709">
    <property type="entry name" value="Transposase-MT_Hybrid"/>
</dbReference>
<feature type="region of interest" description="Disordered" evidence="1">
    <location>
        <begin position="20"/>
        <end position="49"/>
    </location>
</feature>
<proteinExistence type="predicted"/>
<evidence type="ECO:0000256" key="1">
    <source>
        <dbReference type="SAM" id="MobiDB-lite"/>
    </source>
</evidence>
<dbReference type="Gene3D" id="3.30.420.10">
    <property type="entry name" value="Ribonuclease H-like superfamily/Ribonuclease H"/>
    <property type="match status" value="1"/>
</dbReference>
<accession>A0ABY6KNC5</accession>
<keyword evidence="4" id="KW-1185">Reference proteome</keyword>
<feature type="compositionally biased region" description="Basic and acidic residues" evidence="1">
    <location>
        <begin position="28"/>
        <end position="44"/>
    </location>
</feature>
<dbReference type="Pfam" id="PF07727">
    <property type="entry name" value="RVT_2"/>
    <property type="match status" value="1"/>
</dbReference>
<protein>
    <recommendedName>
        <fullName evidence="2">Reverse transcriptase Ty1/copia-type domain-containing protein</fullName>
    </recommendedName>
</protein>
<feature type="region of interest" description="Disordered" evidence="1">
    <location>
        <begin position="680"/>
        <end position="706"/>
    </location>
</feature>
<reference evidence="3 4" key="1">
    <citation type="submission" date="2022-01" db="EMBL/GenBank/DDBJ databases">
        <title>A chromosomal length assembly of Cordylochernes scorpioides.</title>
        <authorList>
            <person name="Zeh D."/>
            <person name="Zeh J."/>
        </authorList>
    </citation>
    <scope>NUCLEOTIDE SEQUENCE [LARGE SCALE GENOMIC DNA]</scope>
    <source>
        <strain evidence="3">IN4F17</strain>
        <tissue evidence="3">Whole Body</tissue>
    </source>
</reference>
<organism evidence="3 4">
    <name type="scientific">Cordylochernes scorpioides</name>
    <dbReference type="NCBI Taxonomy" id="51811"/>
    <lineage>
        <taxon>Eukaryota</taxon>
        <taxon>Metazoa</taxon>
        <taxon>Ecdysozoa</taxon>
        <taxon>Arthropoda</taxon>
        <taxon>Chelicerata</taxon>
        <taxon>Arachnida</taxon>
        <taxon>Pseudoscorpiones</taxon>
        <taxon>Cheliferoidea</taxon>
        <taxon>Chernetidae</taxon>
        <taxon>Cordylochernes</taxon>
    </lineage>
</organism>
<evidence type="ECO:0000313" key="4">
    <source>
        <dbReference type="Proteomes" id="UP001235939"/>
    </source>
</evidence>
<name>A0ABY6KNC5_9ARAC</name>